<gene>
    <name evidence="2" type="ORF">ACFQ21_15590</name>
</gene>
<dbReference type="Pfam" id="PF23621">
    <property type="entry name" value="BP74_N"/>
    <property type="match status" value="1"/>
</dbReference>
<evidence type="ECO:0000259" key="1">
    <source>
        <dbReference type="Pfam" id="PF23621"/>
    </source>
</evidence>
<accession>A0ABW3K536</accession>
<dbReference type="InterPro" id="IPR056422">
    <property type="entry name" value="BP74_N"/>
</dbReference>
<evidence type="ECO:0000313" key="3">
    <source>
        <dbReference type="Proteomes" id="UP001597112"/>
    </source>
</evidence>
<dbReference type="Proteomes" id="UP001597112">
    <property type="component" value="Unassembled WGS sequence"/>
</dbReference>
<evidence type="ECO:0000313" key="2">
    <source>
        <dbReference type="EMBL" id="MFD1000749.1"/>
    </source>
</evidence>
<reference evidence="3" key="1">
    <citation type="journal article" date="2019" name="Int. J. Syst. Evol. Microbiol.">
        <title>The Global Catalogue of Microorganisms (GCM) 10K type strain sequencing project: providing services to taxonomists for standard genome sequencing and annotation.</title>
        <authorList>
            <consortium name="The Broad Institute Genomics Platform"/>
            <consortium name="The Broad Institute Genome Sequencing Center for Infectious Disease"/>
            <person name="Wu L."/>
            <person name="Ma J."/>
        </authorList>
    </citation>
    <scope>NUCLEOTIDE SEQUENCE [LARGE SCALE GENOMIC DNA]</scope>
    <source>
        <strain evidence="3">CCUG 58938</strain>
    </source>
</reference>
<comment type="caution">
    <text evidence="2">The sequence shown here is derived from an EMBL/GenBank/DDBJ whole genome shotgun (WGS) entry which is preliminary data.</text>
</comment>
<protein>
    <recommendedName>
        <fullName evidence="1">BP74 N-terminal domain-containing protein</fullName>
    </recommendedName>
</protein>
<name>A0ABW3K536_9BACT</name>
<organism evidence="2 3">
    <name type="scientific">Ohtaekwangia kribbensis</name>
    <dbReference type="NCBI Taxonomy" id="688913"/>
    <lineage>
        <taxon>Bacteria</taxon>
        <taxon>Pseudomonadati</taxon>
        <taxon>Bacteroidota</taxon>
        <taxon>Cytophagia</taxon>
        <taxon>Cytophagales</taxon>
        <taxon>Fulvivirgaceae</taxon>
        <taxon>Ohtaekwangia</taxon>
    </lineage>
</organism>
<dbReference type="PROSITE" id="PS51257">
    <property type="entry name" value="PROKAR_LIPOPROTEIN"/>
    <property type="match status" value="1"/>
</dbReference>
<dbReference type="RefSeq" id="WP_377580204.1">
    <property type="nucleotide sequence ID" value="NZ_JBHTKA010000007.1"/>
</dbReference>
<feature type="domain" description="BP74 N-terminal" evidence="1">
    <location>
        <begin position="32"/>
        <end position="154"/>
    </location>
</feature>
<keyword evidence="3" id="KW-1185">Reference proteome</keyword>
<dbReference type="EMBL" id="JBHTKA010000007">
    <property type="protein sequence ID" value="MFD1000749.1"/>
    <property type="molecule type" value="Genomic_DNA"/>
</dbReference>
<proteinExistence type="predicted"/>
<sequence>MKMITLLGIMVAVLCSCSNDDDEKPQADPALVYFLVTETDVEHGDSYILPLKDAEAIAEARAIIANNEKKIILAEISNDPNEKYSLNKDLLKNRTWSWHIVSFNGFVDTSIEILDGWPAYVEDNYSEWVENTKGDGTNGNIGFWNYTLEREVPADELY</sequence>